<dbReference type="EMBL" id="MN740140">
    <property type="protein sequence ID" value="QHT89401.1"/>
    <property type="molecule type" value="Genomic_DNA"/>
</dbReference>
<name>A0A6C0I8R0_9ZZZZ</name>
<dbReference type="SUPFAM" id="SSF52047">
    <property type="entry name" value="RNI-like"/>
    <property type="match status" value="1"/>
</dbReference>
<reference evidence="2" key="1">
    <citation type="journal article" date="2020" name="Nature">
        <title>Giant virus diversity and host interactions through global metagenomics.</title>
        <authorList>
            <person name="Schulz F."/>
            <person name="Roux S."/>
            <person name="Paez-Espino D."/>
            <person name="Jungbluth S."/>
            <person name="Walsh D.A."/>
            <person name="Denef V.J."/>
            <person name="McMahon K.D."/>
            <person name="Konstantinidis K.T."/>
            <person name="Eloe-Fadrosh E.A."/>
            <person name="Kyrpides N.C."/>
            <person name="Woyke T."/>
        </authorList>
    </citation>
    <scope>NUCLEOTIDE SEQUENCE</scope>
    <source>
        <strain evidence="2">GVMAG-M-3300023184-60</strain>
    </source>
</reference>
<dbReference type="InterPro" id="IPR032675">
    <property type="entry name" value="LRR_dom_sf"/>
</dbReference>
<dbReference type="Gene3D" id="3.80.10.10">
    <property type="entry name" value="Ribonuclease Inhibitor"/>
    <property type="match status" value="1"/>
</dbReference>
<protein>
    <submittedName>
        <fullName evidence="2">Uncharacterized protein</fullName>
    </submittedName>
</protein>
<accession>A0A6C0I8R0</accession>
<sequence length="305" mass="35812">MQSSARKSSSSSSSSSSRKAAKQPLKSRTSTITLYNINDDVLQIMLQRLTIKQLLEIYKTNTAFSDKGIVLEMEVVDLSNLKITKKILDFLDKVLDKSKIKKLILNNTGFDIKTSGQFSGNTKIFENLKELQIKDTAIDEKANYFLKKYLNIEDIKEIKTLKIRRLILDNITFATDEDYEEFNTNLGYYQNVEELIISNFNSVESRGYDVNGINYFTELIEQIRDLINLKKLRINHTDIIVETDWDENKNFVDEFLITLGELENLQYLKLYKNNISKHQLDEIEDRLKDRFYKRKNVWLIRRDRS</sequence>
<organism evidence="2">
    <name type="scientific">viral metagenome</name>
    <dbReference type="NCBI Taxonomy" id="1070528"/>
    <lineage>
        <taxon>unclassified sequences</taxon>
        <taxon>metagenomes</taxon>
        <taxon>organismal metagenomes</taxon>
    </lineage>
</organism>
<evidence type="ECO:0000313" key="2">
    <source>
        <dbReference type="EMBL" id="QHT89401.1"/>
    </source>
</evidence>
<feature type="compositionally biased region" description="Low complexity" evidence="1">
    <location>
        <begin position="1"/>
        <end position="18"/>
    </location>
</feature>
<evidence type="ECO:0000256" key="1">
    <source>
        <dbReference type="SAM" id="MobiDB-lite"/>
    </source>
</evidence>
<feature type="region of interest" description="Disordered" evidence="1">
    <location>
        <begin position="1"/>
        <end position="24"/>
    </location>
</feature>
<dbReference type="AlphaFoldDB" id="A0A6C0I8R0"/>
<proteinExistence type="predicted"/>